<feature type="coiled-coil region" evidence="1">
    <location>
        <begin position="176"/>
        <end position="203"/>
    </location>
</feature>
<evidence type="ECO:0000259" key="3">
    <source>
        <dbReference type="Pfam" id="PF14257"/>
    </source>
</evidence>
<keyword evidence="2" id="KW-1133">Transmembrane helix</keyword>
<evidence type="ECO:0000256" key="1">
    <source>
        <dbReference type="SAM" id="Coils"/>
    </source>
</evidence>
<dbReference type="PROSITE" id="PS51257">
    <property type="entry name" value="PROKAR_LIPOPROTEIN"/>
    <property type="match status" value="1"/>
</dbReference>
<dbReference type="Pfam" id="PF14257">
    <property type="entry name" value="DUF4349"/>
    <property type="match status" value="1"/>
</dbReference>
<protein>
    <recommendedName>
        <fullName evidence="3">DUF4349 domain-containing protein</fullName>
    </recommendedName>
</protein>
<feature type="transmembrane region" description="Helical" evidence="2">
    <location>
        <begin position="277"/>
        <end position="304"/>
    </location>
</feature>
<reference evidence="4 5" key="1">
    <citation type="submission" date="2023-07" db="EMBL/GenBank/DDBJ databases">
        <title>Sorghum-associated microbial communities from plants grown in Nebraska, USA.</title>
        <authorList>
            <person name="Schachtman D."/>
        </authorList>
    </citation>
    <scope>NUCLEOTIDE SEQUENCE [LARGE SCALE GENOMIC DNA]</scope>
    <source>
        <strain evidence="4 5">3773</strain>
    </source>
</reference>
<evidence type="ECO:0000256" key="2">
    <source>
        <dbReference type="SAM" id="Phobius"/>
    </source>
</evidence>
<evidence type="ECO:0000313" key="4">
    <source>
        <dbReference type="EMBL" id="MDR6968128.1"/>
    </source>
</evidence>
<keyword evidence="5" id="KW-1185">Reference proteome</keyword>
<accession>A0ABU1TQB5</accession>
<comment type="caution">
    <text evidence="4">The sequence shown here is derived from an EMBL/GenBank/DDBJ whole genome shotgun (WGS) entry which is preliminary data.</text>
</comment>
<organism evidence="4 5">
    <name type="scientific">Flavobacterium arsenatis</name>
    <dbReference type="NCBI Taxonomy" id="1484332"/>
    <lineage>
        <taxon>Bacteria</taxon>
        <taxon>Pseudomonadati</taxon>
        <taxon>Bacteroidota</taxon>
        <taxon>Flavobacteriia</taxon>
        <taxon>Flavobacteriales</taxon>
        <taxon>Flavobacteriaceae</taxon>
        <taxon>Flavobacterium</taxon>
    </lineage>
</organism>
<dbReference type="InterPro" id="IPR025645">
    <property type="entry name" value="DUF4349"/>
</dbReference>
<proteinExistence type="predicted"/>
<dbReference type="EMBL" id="JAVDVI010000008">
    <property type="protein sequence ID" value="MDR6968128.1"/>
    <property type="molecule type" value="Genomic_DNA"/>
</dbReference>
<sequence>MKNALKKIDSRNELISVPKVGIALLLFAFALSCKNYSETEEASMEMTENAKEADIVSSSAAIENKNSERKFVRTADAKFKVKNVAQSTYAIENATTKFGGFVTYTNLQSSVSEKFDTKISQDSILETTRYKVENNITIRVPNTQLDTVIKTIAQQIDFLDYRVIKADDVSLQMLSNQLAQNRSKNYENRLEKAIDEKGRKLKEINPSEENLNNQKEINDNRKLENLALNDKVNFSTISLYIYQPETTKQEMVVNNADISAFRPHIGIQIVDGLKTGWYILEGIIGFIVQLWSLILLGFIGYIVYKKYLKKQISKAI</sequence>
<keyword evidence="1" id="KW-0175">Coiled coil</keyword>
<keyword evidence="2" id="KW-0472">Membrane</keyword>
<name>A0ABU1TQB5_9FLAO</name>
<gene>
    <name evidence="4" type="ORF">J2X31_002143</name>
</gene>
<evidence type="ECO:0000313" key="5">
    <source>
        <dbReference type="Proteomes" id="UP001255185"/>
    </source>
</evidence>
<keyword evidence="2" id="KW-0812">Transmembrane</keyword>
<feature type="domain" description="DUF4349" evidence="3">
    <location>
        <begin position="69"/>
        <end position="304"/>
    </location>
</feature>
<dbReference type="Proteomes" id="UP001255185">
    <property type="component" value="Unassembled WGS sequence"/>
</dbReference>
<dbReference type="RefSeq" id="WP_310026577.1">
    <property type="nucleotide sequence ID" value="NZ_JAVDVI010000008.1"/>
</dbReference>